<dbReference type="KEGG" id="ptc:phytr_12110"/>
<reference evidence="4 5" key="1">
    <citation type="submission" date="2018-03" db="EMBL/GenBank/DDBJ databases">
        <title>A gene transfer event suggests a long-term partnership between eustigmatophyte algae and a novel lineage of endosymbiotic bacteria.</title>
        <authorList>
            <person name="Yurchenko T."/>
            <person name="Sevcikova T."/>
            <person name="Pribyl P."/>
            <person name="El Karkouri K."/>
            <person name="Klimes V."/>
            <person name="Amaral R."/>
            <person name="Zbrankova V."/>
            <person name="Kim E."/>
            <person name="Raoult D."/>
            <person name="Santos L.M.A."/>
            <person name="Elias M."/>
        </authorList>
    </citation>
    <scope>NUCLEOTIDE SEQUENCE [LARGE SCALE GENOMIC DNA]</scope>
    <source>
        <strain evidence="4">CCALA 838</strain>
    </source>
</reference>
<keyword evidence="1" id="KW-0677">Repeat</keyword>
<dbReference type="AlphaFoldDB" id="A0A2P1PA65"/>
<feature type="repeat" description="ANK" evidence="3">
    <location>
        <begin position="165"/>
        <end position="197"/>
    </location>
</feature>
<keyword evidence="2 3" id="KW-0040">ANK repeat</keyword>
<accession>A0A2P1PA65</accession>
<evidence type="ECO:0000256" key="2">
    <source>
        <dbReference type="ARBA" id="ARBA00023043"/>
    </source>
</evidence>
<dbReference type="PANTHER" id="PTHR24198">
    <property type="entry name" value="ANKYRIN REPEAT AND PROTEIN KINASE DOMAIN-CONTAINING PROTEIN"/>
    <property type="match status" value="1"/>
</dbReference>
<dbReference type="PROSITE" id="PS50297">
    <property type="entry name" value="ANK_REP_REGION"/>
    <property type="match status" value="1"/>
</dbReference>
<dbReference type="SMART" id="SM00248">
    <property type="entry name" value="ANK"/>
    <property type="match status" value="2"/>
</dbReference>
<evidence type="ECO:0000313" key="5">
    <source>
        <dbReference type="Proteomes" id="UP000241762"/>
    </source>
</evidence>
<evidence type="ECO:0000313" key="4">
    <source>
        <dbReference type="EMBL" id="AVP88136.1"/>
    </source>
</evidence>
<sequence>MKTNNLAFLAKLLYVLYNSLMQNFLGQQITNSKIMFADAKAIDLKLNDTNSVEKTDPYEDGFWDAYYTAWLKHCPKENGIMSLQCKADEEDMKSMSGIYKYKETSSVQYDLGYSDGYEEAWMNHCFGRLNRINFKACEEDTIYYLKQYIESSKEGINTAGVKAAYGLTMLHIASKFGRCELIDSLVENGADLYVKNKDSQTPLQFGIQNRQTESIKCLLQYYNNPFNSKSSVKNIKIKDVEIKSMDKTIPVAFVLSDDGNVKIISSESLDLGSFSELLEWAKDNHVDFDNSNFELNSEGYVEDSGIYYSSILSGHDLQEEL</sequence>
<protein>
    <submittedName>
        <fullName evidence="4">Uncharacterized protein</fullName>
    </submittedName>
</protein>
<dbReference type="Proteomes" id="UP000241762">
    <property type="component" value="Chromosome"/>
</dbReference>
<organism evidence="4 5">
    <name type="scientific">Candidatus Phycorickettsia trachydisci</name>
    <dbReference type="NCBI Taxonomy" id="2115978"/>
    <lineage>
        <taxon>Bacteria</taxon>
        <taxon>Pseudomonadati</taxon>
        <taxon>Pseudomonadota</taxon>
        <taxon>Alphaproteobacteria</taxon>
        <taxon>Rickettsiales</taxon>
        <taxon>Rickettsiaceae</taxon>
        <taxon>Candidatus Phycorickettsia</taxon>
    </lineage>
</organism>
<keyword evidence="5" id="KW-1185">Reference proteome</keyword>
<dbReference type="InterPro" id="IPR036770">
    <property type="entry name" value="Ankyrin_rpt-contain_sf"/>
</dbReference>
<dbReference type="RefSeq" id="WP_106874950.1">
    <property type="nucleotide sequence ID" value="NZ_CP027845.1"/>
</dbReference>
<gene>
    <name evidence="4" type="ORF">phytr_12110</name>
</gene>
<name>A0A2P1PA65_9RICK</name>
<dbReference type="InterPro" id="IPR002110">
    <property type="entry name" value="Ankyrin_rpt"/>
</dbReference>
<dbReference type="EMBL" id="CP027845">
    <property type="protein sequence ID" value="AVP88136.1"/>
    <property type="molecule type" value="Genomic_DNA"/>
</dbReference>
<dbReference type="OrthoDB" id="5792777at2"/>
<dbReference type="SUPFAM" id="SSF48403">
    <property type="entry name" value="Ankyrin repeat"/>
    <property type="match status" value="1"/>
</dbReference>
<evidence type="ECO:0000256" key="3">
    <source>
        <dbReference type="PROSITE-ProRule" id="PRU00023"/>
    </source>
</evidence>
<dbReference type="PROSITE" id="PS50088">
    <property type="entry name" value="ANK_REPEAT"/>
    <property type="match status" value="1"/>
</dbReference>
<dbReference type="PANTHER" id="PTHR24198:SF165">
    <property type="entry name" value="ANKYRIN REPEAT-CONTAINING PROTEIN-RELATED"/>
    <property type="match status" value="1"/>
</dbReference>
<proteinExistence type="predicted"/>
<dbReference type="Pfam" id="PF13637">
    <property type="entry name" value="Ank_4"/>
    <property type="match status" value="1"/>
</dbReference>
<dbReference type="Gene3D" id="1.25.40.20">
    <property type="entry name" value="Ankyrin repeat-containing domain"/>
    <property type="match status" value="1"/>
</dbReference>
<evidence type="ECO:0000256" key="1">
    <source>
        <dbReference type="ARBA" id="ARBA00022737"/>
    </source>
</evidence>